<dbReference type="Gene3D" id="3.30.470.30">
    <property type="entry name" value="DNA ligase/mRNA capping enzyme"/>
    <property type="match status" value="1"/>
</dbReference>
<gene>
    <name evidence="6" type="ORF">MKK02DRAFT_21481</name>
</gene>
<feature type="compositionally biased region" description="Polar residues" evidence="5">
    <location>
        <begin position="193"/>
        <end position="207"/>
    </location>
</feature>
<evidence type="ECO:0000256" key="4">
    <source>
        <dbReference type="ARBA" id="ARBA00023204"/>
    </source>
</evidence>
<evidence type="ECO:0000256" key="2">
    <source>
        <dbReference type="ARBA" id="ARBA00022705"/>
    </source>
</evidence>
<dbReference type="RefSeq" id="XP_052941501.1">
    <property type="nucleotide sequence ID" value="XM_053086423.1"/>
</dbReference>
<evidence type="ECO:0000256" key="3">
    <source>
        <dbReference type="ARBA" id="ARBA00022763"/>
    </source>
</evidence>
<dbReference type="PANTHER" id="PTHR47810">
    <property type="entry name" value="DNA LIGASE"/>
    <property type="match status" value="1"/>
</dbReference>
<dbReference type="InterPro" id="IPR050326">
    <property type="entry name" value="NAD_dep_DNA_ligaseB"/>
</dbReference>
<accession>A0AA38LRQ4</accession>
<evidence type="ECO:0000313" key="7">
    <source>
        <dbReference type="Proteomes" id="UP001164286"/>
    </source>
</evidence>
<dbReference type="AlphaFoldDB" id="A0AA38LRQ4"/>
<proteinExistence type="predicted"/>
<dbReference type="GO" id="GO:0016874">
    <property type="term" value="F:ligase activity"/>
    <property type="evidence" value="ECO:0007669"/>
    <property type="project" value="UniProtKB-KW"/>
</dbReference>
<dbReference type="GeneID" id="77725624"/>
<dbReference type="Proteomes" id="UP001164286">
    <property type="component" value="Unassembled WGS sequence"/>
</dbReference>
<keyword evidence="3" id="KW-0227">DNA damage</keyword>
<dbReference type="PANTHER" id="PTHR47810:SF1">
    <property type="entry name" value="DNA LIGASE B"/>
    <property type="match status" value="1"/>
</dbReference>
<evidence type="ECO:0008006" key="8">
    <source>
        <dbReference type="Google" id="ProtNLM"/>
    </source>
</evidence>
<name>A0AA38LRQ4_9TREE</name>
<dbReference type="GO" id="GO:0006281">
    <property type="term" value="P:DNA repair"/>
    <property type="evidence" value="ECO:0007669"/>
    <property type="project" value="UniProtKB-KW"/>
</dbReference>
<dbReference type="GO" id="GO:0006260">
    <property type="term" value="P:DNA replication"/>
    <property type="evidence" value="ECO:0007669"/>
    <property type="project" value="UniProtKB-KW"/>
</dbReference>
<evidence type="ECO:0000313" key="6">
    <source>
        <dbReference type="EMBL" id="KAI9631724.1"/>
    </source>
</evidence>
<dbReference type="InterPro" id="IPR012340">
    <property type="entry name" value="NA-bd_OB-fold"/>
</dbReference>
<dbReference type="Gene3D" id="2.40.50.140">
    <property type="entry name" value="Nucleic acid-binding proteins"/>
    <property type="match status" value="1"/>
</dbReference>
<organism evidence="6 7">
    <name type="scientific">Dioszegia hungarica</name>
    <dbReference type="NCBI Taxonomy" id="4972"/>
    <lineage>
        <taxon>Eukaryota</taxon>
        <taxon>Fungi</taxon>
        <taxon>Dikarya</taxon>
        <taxon>Basidiomycota</taxon>
        <taxon>Agaricomycotina</taxon>
        <taxon>Tremellomycetes</taxon>
        <taxon>Tremellales</taxon>
        <taxon>Bulleribasidiaceae</taxon>
        <taxon>Dioszegia</taxon>
    </lineage>
</organism>
<keyword evidence="1" id="KW-0436">Ligase</keyword>
<evidence type="ECO:0000256" key="5">
    <source>
        <dbReference type="SAM" id="MobiDB-lite"/>
    </source>
</evidence>
<keyword evidence="4" id="KW-0234">DNA repair</keyword>
<dbReference type="EMBL" id="JAKWFO010000016">
    <property type="protein sequence ID" value="KAI9631724.1"/>
    <property type="molecule type" value="Genomic_DNA"/>
</dbReference>
<dbReference type="SUPFAM" id="SSF50249">
    <property type="entry name" value="Nucleic acid-binding proteins"/>
    <property type="match status" value="1"/>
</dbReference>
<sequence length="602" mass="66063">MLFLLRQGGVSALRPLTRVKQLYTPLLWRSYSAALSTDPVLAQLRRVSELQERVRATNSNAAKQRIIVEYPDLRNLLEQVYHPKFRTHLSSASLDSYLSSPTSKLSTIPPPDIPSLFDTLSTRSATGNAAKELVRAFLVSHGVIGKEGDGGGKGDTAALEVFKRLLDRNLVAGFGARTLSEIQWPVKAEQGASAPQPTAAPGSSVSSAFPGHPSSPSAPPKTSTSRSMDKFSCALGKTILPHQLSSLFSPISPQWFASRKLDGVRVITFLDFFVPTTPGVPPVLKDIAHLSRAGNAFTSLGNLRPQLAPITGYPQLREWLDSDPLAVSAAEEVDGVPGHMKRLVLDGEVCVMRPRTVSDTAPASSSSHPLWSGDSNLVEDFAATVSEIKRGKHTIENPGYHLFDILSWSEFHGTAKAPGRNMFSQRIQELKELGTWLSGELEREGVQNGLKVLEQVQVGGVEEVEGMVQTAAERGWEGLVLRADRPYKGSRSSDVRKFKRWLDGEYTVRDIELSRQRLSIDGVFAEYEAVAALVFHHKRHPVTVSSGLTAEQRVQWAKDPSLIIGRQMTVEYFSESEAAGREGVPSLRFPRIKTIYEGKRDI</sequence>
<keyword evidence="2" id="KW-0235">DNA replication</keyword>
<dbReference type="SUPFAM" id="SSF56091">
    <property type="entry name" value="DNA ligase/mRNA capping enzyme, catalytic domain"/>
    <property type="match status" value="1"/>
</dbReference>
<evidence type="ECO:0000256" key="1">
    <source>
        <dbReference type="ARBA" id="ARBA00022598"/>
    </source>
</evidence>
<protein>
    <recommendedName>
        <fullName evidence="8">ATP-dependent DNA ligase family profile domain-containing protein</fullName>
    </recommendedName>
</protein>
<reference evidence="6" key="1">
    <citation type="journal article" date="2022" name="G3 (Bethesda)">
        <title>High quality genome of the basidiomycete yeast Dioszegia hungarica PDD-24b-2 isolated from cloud water.</title>
        <authorList>
            <person name="Jarrige D."/>
            <person name="Haridas S."/>
            <person name="Bleykasten-Grosshans C."/>
            <person name="Joly M."/>
            <person name="Nadalig T."/>
            <person name="Sancelme M."/>
            <person name="Vuilleumier S."/>
            <person name="Grigoriev I.V."/>
            <person name="Amato P."/>
            <person name="Bringel F."/>
        </authorList>
    </citation>
    <scope>NUCLEOTIDE SEQUENCE</scope>
    <source>
        <strain evidence="6">PDD-24b-2</strain>
    </source>
</reference>
<feature type="region of interest" description="Disordered" evidence="5">
    <location>
        <begin position="188"/>
        <end position="228"/>
    </location>
</feature>
<comment type="caution">
    <text evidence="6">The sequence shown here is derived from an EMBL/GenBank/DDBJ whole genome shotgun (WGS) entry which is preliminary data.</text>
</comment>
<keyword evidence="7" id="KW-1185">Reference proteome</keyword>